<dbReference type="EMBL" id="VFQX01000038">
    <property type="protein sequence ID" value="KAF0976365.1"/>
    <property type="molecule type" value="Genomic_DNA"/>
</dbReference>
<dbReference type="AlphaFoldDB" id="A0A6A5BR07"/>
<keyword evidence="3" id="KW-1185">Reference proteome</keyword>
<dbReference type="VEuPathDB" id="AmoebaDB:NfTy_082770"/>
<dbReference type="GeneID" id="68111765"/>
<dbReference type="OrthoDB" id="120976at2759"/>
<dbReference type="VEuPathDB" id="AmoebaDB:NF0129940"/>
<dbReference type="RefSeq" id="XP_044561361.1">
    <property type="nucleotide sequence ID" value="XM_044707973.1"/>
</dbReference>
<gene>
    <name evidence="2" type="ORF">FDP41_004547</name>
    <name evidence="1" type="ORF">FDP41_004592</name>
</gene>
<protein>
    <submittedName>
        <fullName evidence="2">Uncharacterized protein</fullName>
    </submittedName>
</protein>
<dbReference type="Gene3D" id="3.80.10.10">
    <property type="entry name" value="Ribonuclease Inhibitor"/>
    <property type="match status" value="1"/>
</dbReference>
<dbReference type="SUPFAM" id="SSF52047">
    <property type="entry name" value="RNI-like"/>
    <property type="match status" value="1"/>
</dbReference>
<dbReference type="EMBL" id="VFQX01000037">
    <property type="protein sequence ID" value="KAF0976648.1"/>
    <property type="molecule type" value="Genomic_DNA"/>
</dbReference>
<comment type="caution">
    <text evidence="2">The sequence shown here is derived from an EMBL/GenBank/DDBJ whole genome shotgun (WGS) entry which is preliminary data.</text>
</comment>
<dbReference type="VEuPathDB" id="AmoebaDB:FDP41_004547"/>
<evidence type="ECO:0000313" key="2">
    <source>
        <dbReference type="EMBL" id="KAF0976648.1"/>
    </source>
</evidence>
<organism evidence="2 3">
    <name type="scientific">Naegleria fowleri</name>
    <name type="common">Brain eating amoeba</name>
    <dbReference type="NCBI Taxonomy" id="5763"/>
    <lineage>
        <taxon>Eukaryota</taxon>
        <taxon>Discoba</taxon>
        <taxon>Heterolobosea</taxon>
        <taxon>Tetramitia</taxon>
        <taxon>Eutetramitia</taxon>
        <taxon>Vahlkampfiidae</taxon>
        <taxon>Naegleria</taxon>
    </lineage>
</organism>
<evidence type="ECO:0000313" key="3">
    <source>
        <dbReference type="Proteomes" id="UP000444721"/>
    </source>
</evidence>
<dbReference type="VEuPathDB" id="AmoebaDB:FDP41_004592"/>
<proteinExistence type="predicted"/>
<dbReference type="Proteomes" id="UP000444721">
    <property type="component" value="Unassembled WGS sequence"/>
</dbReference>
<reference evidence="2 3" key="1">
    <citation type="journal article" date="2019" name="Sci. Rep.">
        <title>Nanopore sequencing improves the draft genome of the human pathogenic amoeba Naegleria fowleri.</title>
        <authorList>
            <person name="Liechti N."/>
            <person name="Schurch N."/>
            <person name="Bruggmann R."/>
            <person name="Wittwer M."/>
        </authorList>
    </citation>
    <scope>NUCLEOTIDE SEQUENCE [LARGE SCALE GENOMIC DNA]</scope>
    <source>
        <strain evidence="2 3">ATCC 30894</strain>
    </source>
</reference>
<evidence type="ECO:0000313" key="1">
    <source>
        <dbReference type="EMBL" id="KAF0976365.1"/>
    </source>
</evidence>
<accession>A0A6A5BR07</accession>
<name>A0A6A5BR07_NAEFO</name>
<sequence>MSSSSVRTFLSSRTAARAQAIVNHIMPVILENIRKDNNILPSEASYDISEQQLQSIFPPHNYQEEELFTPQKKLISHAFSKYEFDLFLKTLMDAINNGKIDASNLIVMDLCGKVHDMNNNILIFALPKLSFLKEINLSNVKLNDDIIVEICTKIPQIERLKLENTSITDNGCIGLMKSLPRPQNIKHLNLSKTRVTENSFKYLADLFSTLESHLEKLEIACIDISQLTVTRLLKSCRKLCKIEKGDEGLFVIFRNDVILQVPSNPNQRSYSLQLYHPLLDEKILRNILSIYRNVNDLHLKSERLSNHNVSNSIRFSNIKTLQSFTLNDQPFKVNFD</sequence>
<dbReference type="InterPro" id="IPR032675">
    <property type="entry name" value="LRR_dom_sf"/>
</dbReference>